<comment type="cofactor">
    <cofactor evidence="1">
        <name>Zn(2+)</name>
        <dbReference type="ChEBI" id="CHEBI:29105"/>
    </cofactor>
</comment>
<dbReference type="InterPro" id="IPR013149">
    <property type="entry name" value="ADH-like_C"/>
</dbReference>
<dbReference type="Proteomes" id="UP000301309">
    <property type="component" value="Unassembled WGS sequence"/>
</dbReference>
<evidence type="ECO:0000256" key="5">
    <source>
        <dbReference type="ARBA" id="ARBA00023002"/>
    </source>
</evidence>
<keyword evidence="3" id="KW-0479">Metal-binding</keyword>
<name>A0A4D4KZX8_STRVO</name>
<dbReference type="GO" id="GO:0046872">
    <property type="term" value="F:metal ion binding"/>
    <property type="evidence" value="ECO:0007669"/>
    <property type="project" value="UniProtKB-KW"/>
</dbReference>
<organism evidence="7 8">
    <name type="scientific">Streptomyces violaceusniger</name>
    <dbReference type="NCBI Taxonomy" id="68280"/>
    <lineage>
        <taxon>Bacteria</taxon>
        <taxon>Bacillati</taxon>
        <taxon>Actinomycetota</taxon>
        <taxon>Actinomycetes</taxon>
        <taxon>Kitasatosporales</taxon>
        <taxon>Streptomycetaceae</taxon>
        <taxon>Streptomyces</taxon>
        <taxon>Streptomyces violaceusniger group</taxon>
    </lineage>
</organism>
<dbReference type="GO" id="GO:0016491">
    <property type="term" value="F:oxidoreductase activity"/>
    <property type="evidence" value="ECO:0007669"/>
    <property type="project" value="UniProtKB-KW"/>
</dbReference>
<gene>
    <name evidence="7" type="ORF">SVIO_025210</name>
</gene>
<keyword evidence="8" id="KW-1185">Reference proteome</keyword>
<dbReference type="Pfam" id="PF00107">
    <property type="entry name" value="ADH_zinc_N"/>
    <property type="match status" value="1"/>
</dbReference>
<proteinExistence type="inferred from homology"/>
<comment type="caution">
    <text evidence="7">The sequence shown here is derived from an EMBL/GenBank/DDBJ whole genome shotgun (WGS) entry which is preliminary data.</text>
</comment>
<dbReference type="PANTHER" id="PTHR43350">
    <property type="entry name" value="NAD-DEPENDENT ALCOHOL DEHYDROGENASE"/>
    <property type="match status" value="1"/>
</dbReference>
<evidence type="ECO:0000259" key="6">
    <source>
        <dbReference type="Pfam" id="PF00107"/>
    </source>
</evidence>
<dbReference type="EMBL" id="BJHW01000001">
    <property type="protein sequence ID" value="GDY51898.1"/>
    <property type="molecule type" value="Genomic_DNA"/>
</dbReference>
<reference evidence="7 8" key="1">
    <citation type="journal article" date="2020" name="Int. J. Syst. Evol. Microbiol.">
        <title>Reclassification of Streptomyces castelarensis and Streptomyces sporoclivatus as later heterotypic synonyms of Streptomyces antimycoticus.</title>
        <authorList>
            <person name="Komaki H."/>
            <person name="Tamura T."/>
        </authorList>
    </citation>
    <scope>NUCLEOTIDE SEQUENCE [LARGE SCALE GENOMIC DNA]</scope>
    <source>
        <strain evidence="7 8">NBRC 13459</strain>
    </source>
</reference>
<comment type="similarity">
    <text evidence="2">Belongs to the zinc-containing alcohol dehydrogenase family.</text>
</comment>
<evidence type="ECO:0000313" key="7">
    <source>
        <dbReference type="EMBL" id="GDY51898.1"/>
    </source>
</evidence>
<evidence type="ECO:0000256" key="4">
    <source>
        <dbReference type="ARBA" id="ARBA00022833"/>
    </source>
</evidence>
<dbReference type="SUPFAM" id="SSF51735">
    <property type="entry name" value="NAD(P)-binding Rossmann-fold domains"/>
    <property type="match status" value="1"/>
</dbReference>
<dbReference type="PANTHER" id="PTHR43350:SF17">
    <property type="entry name" value="NAD-DEPENDENT ALCOHOL DEHYDROGENASE"/>
    <property type="match status" value="1"/>
</dbReference>
<sequence>MWGIGGLGTHGVQLLRAVGACPIIAVDPSSVARDRALAFGADLALDPADPDLAGNVAAATGGVGIEVAFDFAGVTPVREQILSVLGTGGKLVLVGVSGKPITIENSTDFTLRELKVLGHLGADEHAVARLIQLAENGRLDLSRSVSTILPLDQAAEAVEQVHHNKGDLIRLVLRP</sequence>
<protein>
    <recommendedName>
        <fullName evidence="6">Alcohol dehydrogenase-like C-terminal domain-containing protein</fullName>
    </recommendedName>
</protein>
<evidence type="ECO:0000256" key="1">
    <source>
        <dbReference type="ARBA" id="ARBA00001947"/>
    </source>
</evidence>
<evidence type="ECO:0000313" key="8">
    <source>
        <dbReference type="Proteomes" id="UP000301309"/>
    </source>
</evidence>
<dbReference type="InterPro" id="IPR036291">
    <property type="entry name" value="NAD(P)-bd_dom_sf"/>
</dbReference>
<keyword evidence="4" id="KW-0862">Zinc</keyword>
<accession>A0A4D4KZX8</accession>
<dbReference type="Gene3D" id="3.40.50.720">
    <property type="entry name" value="NAD(P)-binding Rossmann-like Domain"/>
    <property type="match status" value="1"/>
</dbReference>
<evidence type="ECO:0000256" key="3">
    <source>
        <dbReference type="ARBA" id="ARBA00022723"/>
    </source>
</evidence>
<dbReference type="AlphaFoldDB" id="A0A4D4KZX8"/>
<dbReference type="Gene3D" id="3.90.180.10">
    <property type="entry name" value="Medium-chain alcohol dehydrogenases, catalytic domain"/>
    <property type="match status" value="1"/>
</dbReference>
<feature type="domain" description="Alcohol dehydrogenase-like C-terminal" evidence="6">
    <location>
        <begin position="6"/>
        <end position="135"/>
    </location>
</feature>
<evidence type="ECO:0000256" key="2">
    <source>
        <dbReference type="ARBA" id="ARBA00008072"/>
    </source>
</evidence>
<keyword evidence="5" id="KW-0560">Oxidoreductase</keyword>